<sequence length="257" mass="28861">MVNDQDYEWDYGKIEGIDTIVSHVTGGEGVEFRNSAGKEFTVGNLLETAINKKMEWIYGTDDMAFNRMDLLTLGSRELIRRGGDISSHQAGGEAATDYLIHGITPNPDKQKLAEALLKIRDGYLGDMIELGWSVAGNLAYLTDRLYAWDWKRMGSAAQLDVWKTRRNVAGWLANGRREFWDELEHLDVLPPHAEFYHYAPGNIPEKCDIHTLRELVHATNADVWKEIILLGMALAMGITIWRGLTAKSEEEEGGGGH</sequence>
<dbReference type="Proteomes" id="UP000179209">
    <property type="component" value="Unassembled WGS sequence"/>
</dbReference>
<evidence type="ECO:0000313" key="2">
    <source>
        <dbReference type="Proteomes" id="UP000179209"/>
    </source>
</evidence>
<evidence type="ECO:0000313" key="1">
    <source>
        <dbReference type="EMBL" id="OGG31248.1"/>
    </source>
</evidence>
<name>A0A1F6B2V9_9BACT</name>
<organism evidence="1 2">
    <name type="scientific">Candidatus Gottesmanbacteria bacterium RIFCSPLOWO2_02_FULL_38_8</name>
    <dbReference type="NCBI Taxonomy" id="1798397"/>
    <lineage>
        <taxon>Bacteria</taxon>
        <taxon>Candidatus Gottesmaniibacteriota</taxon>
    </lineage>
</organism>
<reference evidence="1 2" key="1">
    <citation type="journal article" date="2016" name="Nat. Commun.">
        <title>Thousands of microbial genomes shed light on interconnected biogeochemical processes in an aquifer system.</title>
        <authorList>
            <person name="Anantharaman K."/>
            <person name="Brown C.T."/>
            <person name="Hug L.A."/>
            <person name="Sharon I."/>
            <person name="Castelle C.J."/>
            <person name="Probst A.J."/>
            <person name="Thomas B.C."/>
            <person name="Singh A."/>
            <person name="Wilkins M.J."/>
            <person name="Karaoz U."/>
            <person name="Brodie E.L."/>
            <person name="Williams K.H."/>
            <person name="Hubbard S.S."/>
            <person name="Banfield J.F."/>
        </authorList>
    </citation>
    <scope>NUCLEOTIDE SEQUENCE [LARGE SCALE GENOMIC DNA]</scope>
</reference>
<gene>
    <name evidence="1" type="ORF">A3I51_00020</name>
</gene>
<dbReference type="EMBL" id="MFKA01000069">
    <property type="protein sequence ID" value="OGG31248.1"/>
    <property type="molecule type" value="Genomic_DNA"/>
</dbReference>
<accession>A0A1F6B2V9</accession>
<protein>
    <submittedName>
        <fullName evidence="1">Uncharacterized protein</fullName>
    </submittedName>
</protein>
<proteinExistence type="predicted"/>
<comment type="caution">
    <text evidence="1">The sequence shown here is derived from an EMBL/GenBank/DDBJ whole genome shotgun (WGS) entry which is preliminary data.</text>
</comment>
<dbReference type="AlphaFoldDB" id="A0A1F6B2V9"/>